<evidence type="ECO:0000313" key="4">
    <source>
        <dbReference type="Proteomes" id="UP000673394"/>
    </source>
</evidence>
<dbReference type="CDD" id="cd04186">
    <property type="entry name" value="GT_2_like_c"/>
    <property type="match status" value="1"/>
</dbReference>
<dbReference type="PANTHER" id="PTHR43179">
    <property type="entry name" value="RHAMNOSYLTRANSFERASE WBBL"/>
    <property type="match status" value="1"/>
</dbReference>
<proteinExistence type="predicted"/>
<feature type="domain" description="Glycosyltransferase 2-like" evidence="2">
    <location>
        <begin position="59"/>
        <end position="221"/>
    </location>
</feature>
<sequence length="454" mass="50282">MRRQAHGHRKRKKSTAATSTSAARKTKKSSRFPIGMEAGYQEGVRTGYFGFGTYFEGTSIIIPSYNKVDFLKKCIASIERHTGSAYEIIIVDNASTDGTAAYLRGLGNRVRYRLLESNRGFAGATNIGMMMAKGSYLMMLNNDTIVTERWLDNMMACLNSDPAIGMVGPVTNYISGDQRIEVPYKSVKGIAPFARLYNIPNPAKWQRTDRLTGFCLLFRRELWDRTGYLDEGYRIGNYEDDDYNIRVRLQGYGLAIARDSFIHHFGSVSMKALGEKIVEVNDHNLQVYVEKWGNPHDLVHQVQAVHASLDMAQGESAFFPQYVVVRGVSGALYWVEGGMRRPIAGQVALPIVRLSQVDLRRWPIGESIAAEAVEAGWLGRSLDGSPTLQGVTAAGADGSFYVVENGVRRRVASAKAAEAWCLQWKPAGLVTEEQLGMLPEGLPIIAPVQVAEQL</sequence>
<reference evidence="3 4" key="1">
    <citation type="submission" date="2021-04" db="EMBL/GenBank/DDBJ databases">
        <title>Paenibacillus sp. DLE-14 whole genome sequence.</title>
        <authorList>
            <person name="Ham Y.J."/>
        </authorList>
    </citation>
    <scope>NUCLEOTIDE SEQUENCE [LARGE SCALE GENOMIC DNA]</scope>
    <source>
        <strain evidence="3 4">DLE-14</strain>
    </source>
</reference>
<feature type="region of interest" description="Disordered" evidence="1">
    <location>
        <begin position="1"/>
        <end position="29"/>
    </location>
</feature>
<evidence type="ECO:0000256" key="1">
    <source>
        <dbReference type="SAM" id="MobiDB-lite"/>
    </source>
</evidence>
<gene>
    <name evidence="3" type="ORF">I8J30_04760</name>
</gene>
<dbReference type="PANTHER" id="PTHR43179:SF7">
    <property type="entry name" value="RHAMNOSYLTRANSFERASE WBBL"/>
    <property type="match status" value="1"/>
</dbReference>
<name>A0ABS5C7Y0_9BACL</name>
<dbReference type="Pfam" id="PF00535">
    <property type="entry name" value="Glycos_transf_2"/>
    <property type="match status" value="1"/>
</dbReference>
<evidence type="ECO:0000313" key="3">
    <source>
        <dbReference type="EMBL" id="MBP3962013.1"/>
    </source>
</evidence>
<dbReference type="SUPFAM" id="SSF53448">
    <property type="entry name" value="Nucleotide-diphospho-sugar transferases"/>
    <property type="match status" value="1"/>
</dbReference>
<protein>
    <submittedName>
        <fullName evidence="3">Glycosyltransferase family 2 protein</fullName>
    </submittedName>
</protein>
<comment type="caution">
    <text evidence="3">The sequence shown here is derived from an EMBL/GenBank/DDBJ whole genome shotgun (WGS) entry which is preliminary data.</text>
</comment>
<accession>A0ABS5C7Y0</accession>
<dbReference type="Proteomes" id="UP000673394">
    <property type="component" value="Unassembled WGS sequence"/>
</dbReference>
<dbReference type="InterPro" id="IPR001173">
    <property type="entry name" value="Glyco_trans_2-like"/>
</dbReference>
<dbReference type="EMBL" id="JAGKSP010000001">
    <property type="protein sequence ID" value="MBP3962013.1"/>
    <property type="molecule type" value="Genomic_DNA"/>
</dbReference>
<dbReference type="Gene3D" id="3.90.550.10">
    <property type="entry name" value="Spore Coat Polysaccharide Biosynthesis Protein SpsA, Chain A"/>
    <property type="match status" value="1"/>
</dbReference>
<dbReference type="InterPro" id="IPR029044">
    <property type="entry name" value="Nucleotide-diphossugar_trans"/>
</dbReference>
<keyword evidence="4" id="KW-1185">Reference proteome</keyword>
<feature type="compositionally biased region" description="Basic residues" evidence="1">
    <location>
        <begin position="1"/>
        <end position="14"/>
    </location>
</feature>
<dbReference type="RefSeq" id="WP_210655831.1">
    <property type="nucleotide sequence ID" value="NZ_JAGKSP010000001.1"/>
</dbReference>
<organism evidence="3 4">
    <name type="scientific">Paenibacillus lignilyticus</name>
    <dbReference type="NCBI Taxonomy" id="1172615"/>
    <lineage>
        <taxon>Bacteria</taxon>
        <taxon>Bacillati</taxon>
        <taxon>Bacillota</taxon>
        <taxon>Bacilli</taxon>
        <taxon>Bacillales</taxon>
        <taxon>Paenibacillaceae</taxon>
        <taxon>Paenibacillus</taxon>
    </lineage>
</organism>
<evidence type="ECO:0000259" key="2">
    <source>
        <dbReference type="Pfam" id="PF00535"/>
    </source>
</evidence>